<evidence type="ECO:0000256" key="1">
    <source>
        <dbReference type="SAM" id="MobiDB-lite"/>
    </source>
</evidence>
<keyword evidence="3" id="KW-1185">Reference proteome</keyword>
<accession>A0A310SJ29</accession>
<sequence>MRPDLVPGASLSVAPSSRQRVHTILACEPAQRFTVQRMDVQPNGEQTKTRRKNAFTGTNR</sequence>
<dbReference type="AlphaFoldDB" id="A0A310SJ29"/>
<feature type="region of interest" description="Disordered" evidence="1">
    <location>
        <begin position="39"/>
        <end position="60"/>
    </location>
</feature>
<gene>
    <name evidence="2" type="ORF">WN48_04946</name>
</gene>
<evidence type="ECO:0000313" key="2">
    <source>
        <dbReference type="EMBL" id="OAD55392.1"/>
    </source>
</evidence>
<dbReference type="EMBL" id="KQ762864">
    <property type="protein sequence ID" value="OAD55392.1"/>
    <property type="molecule type" value="Genomic_DNA"/>
</dbReference>
<protein>
    <submittedName>
        <fullName evidence="2">Uncharacterized protein</fullName>
    </submittedName>
</protein>
<organism evidence="2 3">
    <name type="scientific">Eufriesea mexicana</name>
    <dbReference type="NCBI Taxonomy" id="516756"/>
    <lineage>
        <taxon>Eukaryota</taxon>
        <taxon>Metazoa</taxon>
        <taxon>Ecdysozoa</taxon>
        <taxon>Arthropoda</taxon>
        <taxon>Hexapoda</taxon>
        <taxon>Insecta</taxon>
        <taxon>Pterygota</taxon>
        <taxon>Neoptera</taxon>
        <taxon>Endopterygota</taxon>
        <taxon>Hymenoptera</taxon>
        <taxon>Apocrita</taxon>
        <taxon>Aculeata</taxon>
        <taxon>Apoidea</taxon>
        <taxon>Anthophila</taxon>
        <taxon>Apidae</taxon>
        <taxon>Eufriesea</taxon>
    </lineage>
</organism>
<evidence type="ECO:0000313" key="3">
    <source>
        <dbReference type="Proteomes" id="UP000250275"/>
    </source>
</evidence>
<reference evidence="2 3" key="1">
    <citation type="submission" date="2015-07" db="EMBL/GenBank/DDBJ databases">
        <title>The genome of Eufriesea mexicana.</title>
        <authorList>
            <person name="Pan H."/>
            <person name="Kapheim K."/>
        </authorList>
    </citation>
    <scope>NUCLEOTIDE SEQUENCE [LARGE SCALE GENOMIC DNA]</scope>
    <source>
        <strain evidence="2">0111107269</strain>
        <tissue evidence="2">Whole body</tissue>
    </source>
</reference>
<dbReference type="Proteomes" id="UP000250275">
    <property type="component" value="Unassembled WGS sequence"/>
</dbReference>
<proteinExistence type="predicted"/>
<name>A0A310SJ29_9HYME</name>